<dbReference type="PRINTS" id="PR00621">
    <property type="entry name" value="HISTONEH2B"/>
</dbReference>
<evidence type="ECO:0000313" key="5">
    <source>
        <dbReference type="Proteomes" id="UP000002281"/>
    </source>
</evidence>
<sequence length="122" mass="14082">MARDSTKKSRCSRRRQSPASRKKSHASTYRGHRNYSLYINRVLKEVVPQRGISARTLDTMNILINNIFERISTEACSMMYFRNRCTLTPQDVQKAVYSLFPGKLAKYAVAFGSEAVQRYLHS</sequence>
<dbReference type="Proteomes" id="UP000002281">
    <property type="component" value="Chromosome 14"/>
</dbReference>
<reference evidence="4 5" key="1">
    <citation type="journal article" date="2009" name="Science">
        <title>Genome sequence, comparative analysis, and population genetics of the domestic horse.</title>
        <authorList>
            <consortium name="Broad Institute Genome Sequencing Platform"/>
            <consortium name="Broad Institute Whole Genome Assembly Team"/>
            <person name="Wade C.M."/>
            <person name="Giulotto E."/>
            <person name="Sigurdsson S."/>
            <person name="Zoli M."/>
            <person name="Gnerre S."/>
            <person name="Imsland F."/>
            <person name="Lear T.L."/>
            <person name="Adelson D.L."/>
            <person name="Bailey E."/>
            <person name="Bellone R.R."/>
            <person name="Bloecker H."/>
            <person name="Distl O."/>
            <person name="Edgar R.C."/>
            <person name="Garber M."/>
            <person name="Leeb T."/>
            <person name="Mauceli E."/>
            <person name="MacLeod J.N."/>
            <person name="Penedo M.C.T."/>
            <person name="Raison J.M."/>
            <person name="Sharpe T."/>
            <person name="Vogel J."/>
            <person name="Andersson L."/>
            <person name="Antczak D.F."/>
            <person name="Biagi T."/>
            <person name="Binns M.M."/>
            <person name="Chowdhary B.P."/>
            <person name="Coleman S.J."/>
            <person name="Della Valle G."/>
            <person name="Fryc S."/>
            <person name="Guerin G."/>
            <person name="Hasegawa T."/>
            <person name="Hill E.W."/>
            <person name="Jurka J."/>
            <person name="Kiialainen A."/>
            <person name="Lindgren G."/>
            <person name="Liu J."/>
            <person name="Magnani E."/>
            <person name="Mickelson J.R."/>
            <person name="Murray J."/>
            <person name="Nergadze S.G."/>
            <person name="Onofrio R."/>
            <person name="Pedroni S."/>
            <person name="Piras M.F."/>
            <person name="Raudsepp T."/>
            <person name="Rocchi M."/>
            <person name="Roeed K.H."/>
            <person name="Ryder O.A."/>
            <person name="Searle S."/>
            <person name="Skow L."/>
            <person name="Swinburne J.E."/>
            <person name="Syvaenen A.C."/>
            <person name="Tozaki T."/>
            <person name="Valberg S.J."/>
            <person name="Vaudin M."/>
            <person name="White J.R."/>
            <person name="Zody M.C."/>
            <person name="Lander E.S."/>
            <person name="Lindblad-Toh K."/>
        </authorList>
    </citation>
    <scope>NUCLEOTIDE SEQUENCE [LARGE SCALE GENOMIC DNA]</scope>
    <source>
        <strain evidence="4 5">Thoroughbred</strain>
    </source>
</reference>
<dbReference type="OMA" id="MYFRNRC"/>
<dbReference type="GO" id="GO:0005634">
    <property type="term" value="C:nucleus"/>
    <property type="evidence" value="ECO:0007669"/>
    <property type="project" value="Ensembl"/>
</dbReference>
<dbReference type="AlphaFoldDB" id="A0A3Q2L353"/>
<dbReference type="PaxDb" id="9796-ENSECAP00000032147"/>
<dbReference type="OrthoDB" id="9448092at2759"/>
<dbReference type="CDD" id="cd22910">
    <property type="entry name" value="HFD_H2B"/>
    <property type="match status" value="1"/>
</dbReference>
<dbReference type="Ensembl" id="ENSECAT00000056769.2">
    <property type="protein sequence ID" value="ENSECAP00000032147.1"/>
    <property type="gene ID" value="ENSECAG00000037585.2"/>
</dbReference>
<keyword evidence="5" id="KW-1185">Reference proteome</keyword>
<dbReference type="SMR" id="A0A3Q2L353"/>
<name>A0A3Q2L353_HORSE</name>
<dbReference type="GO" id="GO:0003677">
    <property type="term" value="F:DNA binding"/>
    <property type="evidence" value="ECO:0000318"/>
    <property type="project" value="GO_Central"/>
</dbReference>
<dbReference type="Gene3D" id="1.10.20.10">
    <property type="entry name" value="Histone, subunit A"/>
    <property type="match status" value="1"/>
</dbReference>
<dbReference type="Pfam" id="PF00125">
    <property type="entry name" value="Histone"/>
    <property type="match status" value="1"/>
</dbReference>
<comment type="similarity">
    <text evidence="1">Belongs to the histone H2B family.</text>
</comment>
<dbReference type="InParanoid" id="A0A3Q2L353"/>
<dbReference type="VGNC" id="VGNC:84129">
    <property type="gene designation" value="H2BL1"/>
</dbReference>
<dbReference type="FunFam" id="1.10.20.10:FF:000043">
    <property type="entry name" value="Histone H2B"/>
    <property type="match status" value="1"/>
</dbReference>
<dbReference type="Ensembl" id="ENSECAT00000101017.1">
    <property type="protein sequence ID" value="ENSECAP00000081131.1"/>
    <property type="gene ID" value="ENSECAG00000037585.2"/>
</dbReference>
<dbReference type="SMART" id="SM00427">
    <property type="entry name" value="H2B"/>
    <property type="match status" value="1"/>
</dbReference>
<dbReference type="Bgee" id="ENSECAG00000037585">
    <property type="expression patterns" value="Expressed in testis and 5 other cell types or tissues"/>
</dbReference>
<dbReference type="GO" id="GO:0000786">
    <property type="term" value="C:nucleosome"/>
    <property type="evidence" value="ECO:0007669"/>
    <property type="project" value="InterPro"/>
</dbReference>
<evidence type="ECO:0000313" key="6">
    <source>
        <dbReference type="VGNC" id="VGNC:84129"/>
    </source>
</evidence>
<protein>
    <submittedName>
        <fullName evidence="4">H2B.L histone variant 1</fullName>
    </submittedName>
</protein>
<dbReference type="Ensembl" id="ENSECAT00000140418.1">
    <property type="protein sequence ID" value="ENSECAP00000060252.1"/>
    <property type="gene ID" value="ENSECAG00000037585.2"/>
</dbReference>
<dbReference type="STRING" id="9796.ENSECAP00000032147"/>
<dbReference type="InterPro" id="IPR009072">
    <property type="entry name" value="Histone-fold"/>
</dbReference>
<dbReference type="InterPro" id="IPR000558">
    <property type="entry name" value="Histone_H2B"/>
</dbReference>
<feature type="region of interest" description="Disordered" evidence="2">
    <location>
        <begin position="1"/>
        <end position="29"/>
    </location>
</feature>
<gene>
    <name evidence="4 6" type="primary">H2BL1</name>
</gene>
<evidence type="ECO:0000256" key="2">
    <source>
        <dbReference type="SAM" id="MobiDB-lite"/>
    </source>
</evidence>
<organism evidence="4 5">
    <name type="scientific">Equus caballus</name>
    <name type="common">Horse</name>
    <dbReference type="NCBI Taxonomy" id="9796"/>
    <lineage>
        <taxon>Eukaryota</taxon>
        <taxon>Metazoa</taxon>
        <taxon>Chordata</taxon>
        <taxon>Craniata</taxon>
        <taxon>Vertebrata</taxon>
        <taxon>Euteleostomi</taxon>
        <taxon>Mammalia</taxon>
        <taxon>Eutheria</taxon>
        <taxon>Laurasiatheria</taxon>
        <taxon>Perissodactyla</taxon>
        <taxon>Equidae</taxon>
        <taxon>Equus</taxon>
    </lineage>
</organism>
<evidence type="ECO:0000313" key="4">
    <source>
        <dbReference type="Ensembl" id="ENSECAP00000032147.1"/>
    </source>
</evidence>
<proteinExistence type="inferred from homology"/>
<feature type="compositionally biased region" description="Basic residues" evidence="2">
    <location>
        <begin position="8"/>
        <end position="29"/>
    </location>
</feature>
<feature type="domain" description="Core Histone H2A/H2B/H3" evidence="3">
    <location>
        <begin position="17"/>
        <end position="97"/>
    </location>
</feature>
<dbReference type="SUPFAM" id="SSF47113">
    <property type="entry name" value="Histone-fold"/>
    <property type="match status" value="1"/>
</dbReference>
<dbReference type="InterPro" id="IPR007125">
    <property type="entry name" value="H2A/H2B/H3"/>
</dbReference>
<reference evidence="4" key="2">
    <citation type="submission" date="2025-05" db="UniProtKB">
        <authorList>
            <consortium name="Ensembl"/>
        </authorList>
    </citation>
    <scope>IDENTIFICATION</scope>
    <source>
        <strain evidence="4">Thoroughbred</strain>
    </source>
</reference>
<evidence type="ECO:0000256" key="1">
    <source>
        <dbReference type="ARBA" id="ARBA00006846"/>
    </source>
</evidence>
<accession>A0A3Q2L353</accession>
<dbReference type="GeneTree" id="ENSGT01150000287005"/>
<dbReference type="GO" id="GO:0030527">
    <property type="term" value="F:structural constituent of chromatin"/>
    <property type="evidence" value="ECO:0007669"/>
    <property type="project" value="InterPro"/>
</dbReference>
<dbReference type="PANTHER" id="PTHR23428">
    <property type="entry name" value="HISTONE H2B"/>
    <property type="match status" value="1"/>
</dbReference>
<dbReference type="GO" id="GO:0046982">
    <property type="term" value="F:protein heterodimerization activity"/>
    <property type="evidence" value="ECO:0007669"/>
    <property type="project" value="InterPro"/>
</dbReference>
<evidence type="ECO:0000259" key="3">
    <source>
        <dbReference type="Pfam" id="PF00125"/>
    </source>
</evidence>